<sequence length="135" mass="15054">MKKLILLLSVLALTVSSCSSDDDVATVQESFVGTWKFYKAFEDGVEVVYDTCDYEDTIIVDGSGTFTTNGYQANVNGGCDLTNTETGTWLNLGNGMYSLTSDGETYTEEIKFEENRMYFDEVDGGTVYREVYIKQ</sequence>
<protein>
    <recommendedName>
        <fullName evidence="2">Lipocalin-like domain-containing protein</fullName>
    </recommendedName>
</protein>
<reference evidence="3 4" key="1">
    <citation type="submission" date="2019-08" db="EMBL/GenBank/DDBJ databases">
        <title>Genomes of Antarctic Bizionia species.</title>
        <authorList>
            <person name="Bowman J.P."/>
        </authorList>
    </citation>
    <scope>NUCLEOTIDE SEQUENCE [LARGE SCALE GENOMIC DNA]</scope>
    <source>
        <strain evidence="3 4">ADA-4</strain>
    </source>
</reference>
<proteinExistence type="predicted"/>
<dbReference type="Proteomes" id="UP000323720">
    <property type="component" value="Unassembled WGS sequence"/>
</dbReference>
<dbReference type="InterPro" id="IPR010916">
    <property type="entry name" value="TonB_box_CS"/>
</dbReference>
<feature type="chain" id="PRO_5022785339" description="Lipocalin-like domain-containing protein" evidence="1">
    <location>
        <begin position="22"/>
        <end position="135"/>
    </location>
</feature>
<feature type="domain" description="Lipocalin-like" evidence="2">
    <location>
        <begin position="32"/>
        <end position="117"/>
    </location>
</feature>
<comment type="caution">
    <text evidence="3">The sequence shown here is derived from an EMBL/GenBank/DDBJ whole genome shotgun (WGS) entry which is preliminary data.</text>
</comment>
<dbReference type="AlphaFoldDB" id="A0A5D0RCT8"/>
<gene>
    <name evidence="3" type="ORF">ES674_02210</name>
</gene>
<evidence type="ECO:0000313" key="4">
    <source>
        <dbReference type="Proteomes" id="UP000323720"/>
    </source>
</evidence>
<dbReference type="InterPro" id="IPR024311">
    <property type="entry name" value="Lipocalin-like"/>
</dbReference>
<accession>A0A5D0RCT8</accession>
<dbReference type="RefSeq" id="WP_148402353.1">
    <property type="nucleotide sequence ID" value="NZ_VSKK01000001.1"/>
</dbReference>
<evidence type="ECO:0000313" key="3">
    <source>
        <dbReference type="EMBL" id="TYB78615.1"/>
    </source>
</evidence>
<dbReference type="PROSITE" id="PS51257">
    <property type="entry name" value="PROKAR_LIPOPROTEIN"/>
    <property type="match status" value="1"/>
</dbReference>
<evidence type="ECO:0000256" key="1">
    <source>
        <dbReference type="SAM" id="SignalP"/>
    </source>
</evidence>
<dbReference type="Pfam" id="PF13648">
    <property type="entry name" value="Lipocalin_4"/>
    <property type="match status" value="1"/>
</dbReference>
<keyword evidence="1" id="KW-0732">Signal</keyword>
<dbReference type="EMBL" id="VSKK01000001">
    <property type="protein sequence ID" value="TYB78615.1"/>
    <property type="molecule type" value="Genomic_DNA"/>
</dbReference>
<dbReference type="PROSITE" id="PS00430">
    <property type="entry name" value="TONB_DEPENDENT_REC_1"/>
    <property type="match status" value="1"/>
</dbReference>
<name>A0A5D0RCT8_9FLAO</name>
<evidence type="ECO:0000259" key="2">
    <source>
        <dbReference type="Pfam" id="PF13648"/>
    </source>
</evidence>
<keyword evidence="4" id="KW-1185">Reference proteome</keyword>
<dbReference type="OrthoDB" id="1435261at2"/>
<feature type="signal peptide" evidence="1">
    <location>
        <begin position="1"/>
        <end position="21"/>
    </location>
</feature>
<organism evidence="3 4">
    <name type="scientific">Bizionia myxarmorum</name>
    <dbReference type="NCBI Taxonomy" id="291186"/>
    <lineage>
        <taxon>Bacteria</taxon>
        <taxon>Pseudomonadati</taxon>
        <taxon>Bacteroidota</taxon>
        <taxon>Flavobacteriia</taxon>
        <taxon>Flavobacteriales</taxon>
        <taxon>Flavobacteriaceae</taxon>
        <taxon>Bizionia</taxon>
    </lineage>
</organism>